<reference evidence="1" key="1">
    <citation type="submission" date="2019-04" db="EMBL/GenBank/DDBJ databases">
        <title>Microbes associate with the intestines of laboratory mice.</title>
        <authorList>
            <person name="Navarre W."/>
            <person name="Wong E."/>
            <person name="Huang K."/>
            <person name="Tropini C."/>
            <person name="Ng K."/>
            <person name="Yu B."/>
        </authorList>
    </citation>
    <scope>NUCLEOTIDE SEQUENCE</scope>
    <source>
        <strain evidence="1">NM04_E33</strain>
    </source>
</reference>
<dbReference type="EMBL" id="SRYB01000020">
    <property type="protein sequence ID" value="TGY77801.1"/>
    <property type="molecule type" value="Genomic_DNA"/>
</dbReference>
<comment type="caution">
    <text evidence="1">The sequence shown here is derived from an EMBL/GenBank/DDBJ whole genome shotgun (WGS) entry which is preliminary data.</text>
</comment>
<organism evidence="1 2">
    <name type="scientific">Lepagella muris</name>
    <dbReference type="NCBI Taxonomy" id="3032870"/>
    <lineage>
        <taxon>Bacteria</taxon>
        <taxon>Pseudomonadati</taxon>
        <taxon>Bacteroidota</taxon>
        <taxon>Bacteroidia</taxon>
        <taxon>Bacteroidales</taxon>
        <taxon>Muribaculaceae</taxon>
        <taxon>Lepagella</taxon>
    </lineage>
</organism>
<gene>
    <name evidence="1" type="ORF">E5331_13195</name>
</gene>
<protein>
    <submittedName>
        <fullName evidence="1">DUF4962 domain-containing protein</fullName>
    </submittedName>
</protein>
<sequence length="752" mass="84615">MLSSAILPIGGSLSAGAATRDKQISHPSLLFTSQRVKDAKSRVKADSIQAKAYDSIIARADALLDKNDHYKMEYLALAYLLTSDKRYMEKLRSMLDAISEIDSWADKEMMMRDPAWRSELQMAHKSFQIAMAYDAIYNDLTPKQRKKIAEGVFRLAIEPLLGDWLTEPTRIHSLNSMGHNWWSSCVGMGGLLALAISNEVPEAQILARKAVEAIPEWFDFAGDRIQNKPKTFDREGGMYESVNYASFGITEALLLRLAWLNSHPGEDLEEIPQMSRLADFFIQVGYPREEGIFYSLNFGDSHKNVTGESSMLLAYAMGEKNPDVKWYVNQLTEEQHREGFPRSFPMGFLYTPDLKDAPALPSSDLDRVWEDFGWATMRDSYMPDATMLAVKSGMTWNHAHADAGSIILFHNGEDIIKDAGNCSYGRPEYRNYFFQSDAHNIVKFNGKGQSAYQQYHGTMLPGYVGGLTSGNGLKYVMADATGPTSDNFARNQRHYLWIDNVILIIDDLKSHETGSFEWLWHPGGDVRKVGGDLVISKGKSAAVIRPLYPQPLAPSNFVHDYPEMLYWDVMQGPTEDLKGTEEYYSLKLPAKTDRIKGVTAIILKDSPQQSTLPTIKRIQGKNWIGLEITDTIGKTTKVYINELADGRLMHLNSWINADGYDTDAYIFVDSPDKQFIAYGSALRKNGRSIFSSLSKLNFLSVKSDNTTEISINGQPRIRATYSPEKRPARISVNGNTTDVSYHDGVYLLRTKR</sequence>
<evidence type="ECO:0000313" key="1">
    <source>
        <dbReference type="EMBL" id="TGY77801.1"/>
    </source>
</evidence>
<dbReference type="Proteomes" id="UP000306319">
    <property type="component" value="Unassembled WGS sequence"/>
</dbReference>
<evidence type="ECO:0000313" key="2">
    <source>
        <dbReference type="Proteomes" id="UP000306319"/>
    </source>
</evidence>
<proteinExistence type="predicted"/>
<name>A0AC61RCN1_9BACT</name>
<accession>A0AC61RCN1</accession>
<keyword evidence="2" id="KW-1185">Reference proteome</keyword>